<organism evidence="2 3">
    <name type="scientific">Nitzschia inconspicua</name>
    <dbReference type="NCBI Taxonomy" id="303405"/>
    <lineage>
        <taxon>Eukaryota</taxon>
        <taxon>Sar</taxon>
        <taxon>Stramenopiles</taxon>
        <taxon>Ochrophyta</taxon>
        <taxon>Bacillariophyta</taxon>
        <taxon>Bacillariophyceae</taxon>
        <taxon>Bacillariophycidae</taxon>
        <taxon>Bacillariales</taxon>
        <taxon>Bacillariaceae</taxon>
        <taxon>Nitzschia</taxon>
    </lineage>
</organism>
<keyword evidence="3" id="KW-1185">Reference proteome</keyword>
<feature type="transmembrane region" description="Helical" evidence="1">
    <location>
        <begin position="107"/>
        <end position="127"/>
    </location>
</feature>
<sequence length="335" mass="37729">MSSTTAQNDKKDSFLMMSEVPFPDRTSSSFSVISATASTITPKALPDVDDQSMTQVHNYIDSYRTDLAWSFLSDSFFIVGGLGYVFMATWDCFRVDSTHWIYRMTEVGAPSVYLFNSVIDMAWAYSVQQRFKARRNMEDTWQSWRILLDDDVSSVDVPPLPADEGVSCAATTNTISHWIARVRKHAAHRRTMLAAFTFGVAAVFAVASVFAGYFGGKDNVTPASLWWESSLDAVSVHVYLLSAIVAVSGKRNRPWLSRMSLHNPETLEDLGDLLFLIGSSVDVMFCDLSFDDDEPFWPLLSSILWFLDACLYLRADFVMAHRMIVPEEERSGEFI</sequence>
<name>A0A9K3L2G4_9STRA</name>
<evidence type="ECO:0000256" key="1">
    <source>
        <dbReference type="SAM" id="Phobius"/>
    </source>
</evidence>
<feature type="transmembrane region" description="Helical" evidence="1">
    <location>
        <begin position="233"/>
        <end position="249"/>
    </location>
</feature>
<dbReference type="OrthoDB" id="52542at2759"/>
<keyword evidence="1" id="KW-0812">Transmembrane</keyword>
<protein>
    <recommendedName>
        <fullName evidence="4">Transmembrane protein</fullName>
    </recommendedName>
</protein>
<dbReference type="EMBL" id="JAGRRH010000016">
    <property type="protein sequence ID" value="KAG7353536.1"/>
    <property type="molecule type" value="Genomic_DNA"/>
</dbReference>
<feature type="transmembrane region" description="Helical" evidence="1">
    <location>
        <begin position="191"/>
        <end position="213"/>
    </location>
</feature>
<dbReference type="Proteomes" id="UP000693970">
    <property type="component" value="Unassembled WGS sequence"/>
</dbReference>
<keyword evidence="1" id="KW-1133">Transmembrane helix</keyword>
<proteinExistence type="predicted"/>
<evidence type="ECO:0000313" key="2">
    <source>
        <dbReference type="EMBL" id="KAG7353536.1"/>
    </source>
</evidence>
<reference evidence="2" key="1">
    <citation type="journal article" date="2021" name="Sci. Rep.">
        <title>Diploid genomic architecture of Nitzschia inconspicua, an elite biomass production diatom.</title>
        <authorList>
            <person name="Oliver A."/>
            <person name="Podell S."/>
            <person name="Pinowska A."/>
            <person name="Traller J.C."/>
            <person name="Smith S.R."/>
            <person name="McClure R."/>
            <person name="Beliaev A."/>
            <person name="Bohutskyi P."/>
            <person name="Hill E.A."/>
            <person name="Rabines A."/>
            <person name="Zheng H."/>
            <person name="Allen L.Z."/>
            <person name="Kuo A."/>
            <person name="Grigoriev I.V."/>
            <person name="Allen A.E."/>
            <person name="Hazlebeck D."/>
            <person name="Allen E.E."/>
        </authorList>
    </citation>
    <scope>NUCLEOTIDE SEQUENCE</scope>
    <source>
        <strain evidence="2">Hildebrandi</strain>
    </source>
</reference>
<feature type="transmembrane region" description="Helical" evidence="1">
    <location>
        <begin position="67"/>
        <end position="87"/>
    </location>
</feature>
<accession>A0A9K3L2G4</accession>
<gene>
    <name evidence="2" type="ORF">IV203_002891</name>
</gene>
<keyword evidence="1" id="KW-0472">Membrane</keyword>
<reference evidence="2" key="2">
    <citation type="submission" date="2021-04" db="EMBL/GenBank/DDBJ databases">
        <authorList>
            <person name="Podell S."/>
        </authorList>
    </citation>
    <scope>NUCLEOTIDE SEQUENCE</scope>
    <source>
        <strain evidence="2">Hildebrandi</strain>
    </source>
</reference>
<comment type="caution">
    <text evidence="2">The sequence shown here is derived from an EMBL/GenBank/DDBJ whole genome shotgun (WGS) entry which is preliminary data.</text>
</comment>
<dbReference type="AlphaFoldDB" id="A0A9K3L2G4"/>
<evidence type="ECO:0000313" key="3">
    <source>
        <dbReference type="Proteomes" id="UP000693970"/>
    </source>
</evidence>
<evidence type="ECO:0008006" key="4">
    <source>
        <dbReference type="Google" id="ProtNLM"/>
    </source>
</evidence>